<evidence type="ECO:0000313" key="1">
    <source>
        <dbReference type="EMBL" id="KCZ72687.1"/>
    </source>
</evidence>
<dbReference type="AlphaFoldDB" id="A0A062V5S2"/>
<gene>
    <name evidence="1" type="ORF">ANME2D_01118</name>
</gene>
<keyword evidence="2" id="KW-1185">Reference proteome</keyword>
<dbReference type="Proteomes" id="UP000027153">
    <property type="component" value="Unassembled WGS sequence"/>
</dbReference>
<dbReference type="OrthoDB" id="148219at2157"/>
<dbReference type="InterPro" id="IPR012025">
    <property type="entry name" value="Methan_mark_6"/>
</dbReference>
<protein>
    <submittedName>
        <fullName evidence="1">Putative methanogenesis marker protein 6</fullName>
    </submittedName>
</protein>
<evidence type="ECO:0000313" key="2">
    <source>
        <dbReference type="Proteomes" id="UP000027153"/>
    </source>
</evidence>
<comment type="caution">
    <text evidence="1">The sequence shown here is derived from an EMBL/GenBank/DDBJ whole genome shotgun (WGS) entry which is preliminary data.</text>
</comment>
<dbReference type="Pfam" id="PF09875">
    <property type="entry name" value="DUF2102"/>
    <property type="match status" value="1"/>
</dbReference>
<reference evidence="1 2" key="1">
    <citation type="journal article" date="2013" name="Nature">
        <title>Anaerobic oxidation of methane coupled to nitrate reduction in a novel archaeal lineage.</title>
        <authorList>
            <person name="Haroon M.F."/>
            <person name="Hu S."/>
            <person name="Shi Y."/>
            <person name="Imelfort M."/>
            <person name="Keller J."/>
            <person name="Hugenholtz P."/>
            <person name="Yuan Z."/>
            <person name="Tyson G.W."/>
        </authorList>
    </citation>
    <scope>NUCLEOTIDE SEQUENCE [LARGE SCALE GENOMIC DNA]</scope>
    <source>
        <strain evidence="1 2">ANME-2d</strain>
    </source>
</reference>
<organism evidence="1 2">
    <name type="scientific">Candidatus Methanoperedens nitratireducens</name>
    <dbReference type="NCBI Taxonomy" id="1392998"/>
    <lineage>
        <taxon>Archaea</taxon>
        <taxon>Methanobacteriati</taxon>
        <taxon>Methanobacteriota</taxon>
        <taxon>Stenosarchaea group</taxon>
        <taxon>Methanomicrobia</taxon>
        <taxon>Methanosarcinales</taxon>
        <taxon>ANME-2 cluster</taxon>
        <taxon>Candidatus Methanoperedentaceae</taxon>
        <taxon>Candidatus Methanoperedens</taxon>
    </lineage>
</organism>
<dbReference type="RefSeq" id="WP_048089633.1">
    <property type="nucleotide sequence ID" value="NZ_JMIY01000002.1"/>
</dbReference>
<dbReference type="EMBL" id="JMIY01000002">
    <property type="protein sequence ID" value="KCZ72687.1"/>
    <property type="molecule type" value="Genomic_DNA"/>
</dbReference>
<dbReference type="NCBIfam" id="TIGR03272">
    <property type="entry name" value="methan_mark_6"/>
    <property type="match status" value="1"/>
</dbReference>
<name>A0A062V5S2_9EURY</name>
<sequence>MDTITKMIVINSTKVLPSDIVIKLYESNADVMIKETCFGAMVSGERSVVNSLLNDIRKIDPYGIFIKERGLAPGEPYRCRATRRGGARPGFHNLETEDRMLPHIASALRALDRGEVPGHKQRIKKLDVEKLKEIIESEVSQ</sequence>
<proteinExistence type="predicted"/>
<dbReference type="PIRSF" id="PIRSF005642">
    <property type="entry name" value="UCP005642"/>
    <property type="match status" value="1"/>
</dbReference>
<accession>A0A062V5S2</accession>